<keyword evidence="1" id="KW-0812">Transmembrane</keyword>
<gene>
    <name evidence="2" type="ORF">SAMN05421543_11242</name>
</gene>
<protein>
    <submittedName>
        <fullName evidence="2">Fimbrial assembly protein (PilN)</fullName>
    </submittedName>
</protein>
<keyword evidence="1" id="KW-0472">Membrane</keyword>
<dbReference type="AlphaFoldDB" id="A0A1I7JVW0"/>
<dbReference type="Proteomes" id="UP000183508">
    <property type="component" value="Unassembled WGS sequence"/>
</dbReference>
<reference evidence="3" key="1">
    <citation type="submission" date="2016-10" db="EMBL/GenBank/DDBJ databases">
        <authorList>
            <person name="Varghese N."/>
        </authorList>
    </citation>
    <scope>NUCLEOTIDE SEQUENCE [LARGE SCALE GENOMIC DNA]</scope>
    <source>
        <strain evidence="3">DSM 17980</strain>
    </source>
</reference>
<dbReference type="STRING" id="392015.SAMN05421543_11242"/>
<name>A0A1I7JVW0_9BACL</name>
<keyword evidence="3" id="KW-1185">Reference proteome</keyword>
<accession>A0A1I7JVW0</accession>
<dbReference type="RefSeq" id="WP_074953036.1">
    <property type="nucleotide sequence ID" value="NZ_FPBV01000012.1"/>
</dbReference>
<proteinExistence type="predicted"/>
<evidence type="ECO:0000313" key="2">
    <source>
        <dbReference type="EMBL" id="SFU89330.1"/>
    </source>
</evidence>
<keyword evidence="1" id="KW-1133">Transmembrane helix</keyword>
<evidence type="ECO:0000256" key="1">
    <source>
        <dbReference type="SAM" id="Phobius"/>
    </source>
</evidence>
<sequence length="174" mass="18840">MMDINLLPAQTVQQRYAFSIQVVVGAVLAILVVVFVVLAWSQQSRAASDETSADRVHNLVLQAQRQAASLQKQIGATGTASQVQYDTGLNVDVRDFVKSIVGRAPESAAWTSFHADATQVTLVGTIDSPSKLAAYEEALRQVDRISSVWVQSATTDQKVNFTMTMRIRTGGGTQ</sequence>
<evidence type="ECO:0000313" key="3">
    <source>
        <dbReference type="Proteomes" id="UP000183508"/>
    </source>
</evidence>
<organism evidence="2 3">
    <name type="scientific">Alicyclobacillus macrosporangiidus</name>
    <dbReference type="NCBI Taxonomy" id="392015"/>
    <lineage>
        <taxon>Bacteria</taxon>
        <taxon>Bacillati</taxon>
        <taxon>Bacillota</taxon>
        <taxon>Bacilli</taxon>
        <taxon>Bacillales</taxon>
        <taxon>Alicyclobacillaceae</taxon>
        <taxon>Alicyclobacillus</taxon>
    </lineage>
</organism>
<feature type="transmembrane region" description="Helical" evidence="1">
    <location>
        <begin position="20"/>
        <end position="40"/>
    </location>
</feature>
<dbReference type="EMBL" id="FPBV01000012">
    <property type="protein sequence ID" value="SFU89330.1"/>
    <property type="molecule type" value="Genomic_DNA"/>
</dbReference>